<proteinExistence type="predicted"/>
<reference evidence="2" key="1">
    <citation type="submission" date="2017-02" db="UniProtKB">
        <authorList>
            <consortium name="WormBaseParasite"/>
        </authorList>
    </citation>
    <scope>IDENTIFICATION</scope>
</reference>
<accession>A0A0N4V4U6</accession>
<sequence length="84" mass="9144">LFRYVRPIQLKTKPYGCNSVTATGECRFYRVELLTVNVEMGYCRTVSPLGCDDEDDDDDVSVDDDVGVGDGDGDGGDDDDRGAN</sequence>
<evidence type="ECO:0000256" key="1">
    <source>
        <dbReference type="SAM" id="MobiDB-lite"/>
    </source>
</evidence>
<protein>
    <submittedName>
        <fullName evidence="2">Secreted protein</fullName>
    </submittedName>
</protein>
<evidence type="ECO:0000313" key="2">
    <source>
        <dbReference type="WBParaSite" id="EVEC_0000519601-mRNA-1"/>
    </source>
</evidence>
<dbReference type="WBParaSite" id="EVEC_0000519601-mRNA-1">
    <property type="protein sequence ID" value="EVEC_0000519601-mRNA-1"/>
    <property type="gene ID" value="EVEC_0000519601"/>
</dbReference>
<organism evidence="2">
    <name type="scientific">Enterobius vermicularis</name>
    <name type="common">Human pinworm</name>
    <dbReference type="NCBI Taxonomy" id="51028"/>
    <lineage>
        <taxon>Eukaryota</taxon>
        <taxon>Metazoa</taxon>
        <taxon>Ecdysozoa</taxon>
        <taxon>Nematoda</taxon>
        <taxon>Chromadorea</taxon>
        <taxon>Rhabditida</taxon>
        <taxon>Spirurina</taxon>
        <taxon>Oxyuridomorpha</taxon>
        <taxon>Oxyuroidea</taxon>
        <taxon>Oxyuridae</taxon>
        <taxon>Enterobius</taxon>
    </lineage>
</organism>
<feature type="region of interest" description="Disordered" evidence="1">
    <location>
        <begin position="52"/>
        <end position="84"/>
    </location>
</feature>
<name>A0A0N4V4U6_ENTVE</name>
<dbReference type="AlphaFoldDB" id="A0A0N4V4U6"/>